<feature type="region of interest" description="Disordered" evidence="1">
    <location>
        <begin position="97"/>
        <end position="116"/>
    </location>
</feature>
<evidence type="ECO:0000313" key="2">
    <source>
        <dbReference type="EMBL" id="KAF6838623.1"/>
    </source>
</evidence>
<dbReference type="AlphaFoldDB" id="A0A8H6NMV2"/>
<comment type="caution">
    <text evidence="2">The sequence shown here is derived from an EMBL/GenBank/DDBJ whole genome shotgun (WGS) entry which is preliminary data.</text>
</comment>
<proteinExistence type="predicted"/>
<protein>
    <submittedName>
        <fullName evidence="2">Uncharacterized protein</fullName>
    </submittedName>
</protein>
<accession>A0A8H6NMV2</accession>
<gene>
    <name evidence="2" type="ORF">CPLU01_02424</name>
</gene>
<keyword evidence="3" id="KW-1185">Reference proteome</keyword>
<sequence length="116" mass="12147">MDSITTFPKSLGGGNLRSGIGCEMHVLEKSASWHYAYSQLRGIGVPGLWGSGGDEGDASVDGSDGPVHAHPESGSLEYPPTFRRNLSINHGVGAVPCMRKMGPLGPDTRTGDIPDN</sequence>
<organism evidence="2 3">
    <name type="scientific">Colletotrichum plurivorum</name>
    <dbReference type="NCBI Taxonomy" id="2175906"/>
    <lineage>
        <taxon>Eukaryota</taxon>
        <taxon>Fungi</taxon>
        <taxon>Dikarya</taxon>
        <taxon>Ascomycota</taxon>
        <taxon>Pezizomycotina</taxon>
        <taxon>Sordariomycetes</taxon>
        <taxon>Hypocreomycetidae</taxon>
        <taxon>Glomerellales</taxon>
        <taxon>Glomerellaceae</taxon>
        <taxon>Colletotrichum</taxon>
        <taxon>Colletotrichum orchidearum species complex</taxon>
    </lineage>
</organism>
<evidence type="ECO:0000256" key="1">
    <source>
        <dbReference type="SAM" id="MobiDB-lite"/>
    </source>
</evidence>
<dbReference type="EMBL" id="WIGO01000018">
    <property type="protein sequence ID" value="KAF6838623.1"/>
    <property type="molecule type" value="Genomic_DNA"/>
</dbReference>
<feature type="region of interest" description="Disordered" evidence="1">
    <location>
        <begin position="48"/>
        <end position="81"/>
    </location>
</feature>
<name>A0A8H6NMV2_9PEZI</name>
<evidence type="ECO:0000313" key="3">
    <source>
        <dbReference type="Proteomes" id="UP000654918"/>
    </source>
</evidence>
<dbReference type="Proteomes" id="UP000654918">
    <property type="component" value="Unassembled WGS sequence"/>
</dbReference>
<reference evidence="2" key="1">
    <citation type="journal article" date="2020" name="Phytopathology">
        <title>Genome Sequence Resources of Colletotrichum truncatum, C. plurivorum, C. musicola, and C. sojae: Four Species Pathogenic to Soybean (Glycine max).</title>
        <authorList>
            <person name="Rogerio F."/>
            <person name="Boufleur T.R."/>
            <person name="Ciampi-Guillardi M."/>
            <person name="Sukno S.A."/>
            <person name="Thon M.R."/>
            <person name="Massola Junior N.S."/>
            <person name="Baroncelli R."/>
        </authorList>
    </citation>
    <scope>NUCLEOTIDE SEQUENCE</scope>
    <source>
        <strain evidence="2">LFN00145</strain>
    </source>
</reference>